<name>A0A0G3HEZ2_9CORY</name>
<protein>
    <submittedName>
        <fullName evidence="1">Anti-sigma factor, TIGR02949 family</fullName>
    </submittedName>
</protein>
<dbReference type="STRING" id="1072256.CUTER_02615"/>
<dbReference type="Proteomes" id="UP000035548">
    <property type="component" value="Chromosome"/>
</dbReference>
<accession>A0A0G3HEZ2</accession>
<dbReference type="OrthoDB" id="4410600at2"/>
<dbReference type="AlphaFoldDB" id="A0A0G3HEZ2"/>
<dbReference type="RefSeq" id="WP_052843991.1">
    <property type="nucleotide sequence ID" value="NZ_CP011546.1"/>
</dbReference>
<proteinExistence type="predicted"/>
<dbReference type="KEGG" id="cut:CUTER_02615"/>
<reference evidence="1 2" key="1">
    <citation type="journal article" date="2015" name="Genome Announc.">
        <title>Virulence Factor Genes Detected in the Complete Genome Sequence of Corynebacterium uterequi DSM 45634, Isolated from the Uterus of a Maiden Mare.</title>
        <authorList>
            <person name="Ruckert C."/>
            <person name="Kriete M."/>
            <person name="Jaenicke S."/>
            <person name="Winkler A."/>
            <person name="Tauch A."/>
        </authorList>
    </citation>
    <scope>NUCLEOTIDE SEQUENCE [LARGE SCALE GENOMIC DNA]</scope>
    <source>
        <strain evidence="1 2">DSM 45634</strain>
    </source>
</reference>
<organism evidence="1 2">
    <name type="scientific">Corynebacterium uterequi</name>
    <dbReference type="NCBI Taxonomy" id="1072256"/>
    <lineage>
        <taxon>Bacteria</taxon>
        <taxon>Bacillati</taxon>
        <taxon>Actinomycetota</taxon>
        <taxon>Actinomycetes</taxon>
        <taxon>Mycobacteriales</taxon>
        <taxon>Corynebacteriaceae</taxon>
        <taxon>Corynebacterium</taxon>
    </lineage>
</organism>
<gene>
    <name evidence="1" type="ORF">CUTER_02615</name>
</gene>
<sequence length="82" mass="9299">MSACDGGCEDMQRLLWEVLAPGTPRPRCEELRALIAACPECVEQLASEQEIRLLMQRCCGEVHAPVYLRERITTRIRIIRGS</sequence>
<reference evidence="2" key="2">
    <citation type="submission" date="2015-05" db="EMBL/GenBank/DDBJ databases">
        <title>Complete genome sequence of Corynebacterium uterequi DSM 45634, isolated from the uterus of a maiden mare.</title>
        <authorList>
            <person name="Ruckert C."/>
            <person name="Albersmeier A."/>
            <person name="Winkler A."/>
            <person name="Tauch A."/>
        </authorList>
    </citation>
    <scope>NUCLEOTIDE SEQUENCE [LARGE SCALE GENOMIC DNA]</scope>
    <source>
        <strain evidence="2">DSM 45634</strain>
    </source>
</reference>
<dbReference type="EMBL" id="CP011546">
    <property type="protein sequence ID" value="AKK10538.1"/>
    <property type="molecule type" value="Genomic_DNA"/>
</dbReference>
<evidence type="ECO:0000313" key="1">
    <source>
        <dbReference type="EMBL" id="AKK10538.1"/>
    </source>
</evidence>
<evidence type="ECO:0000313" key="2">
    <source>
        <dbReference type="Proteomes" id="UP000035548"/>
    </source>
</evidence>
<dbReference type="PATRIC" id="fig|1072256.5.peg.518"/>
<keyword evidence="2" id="KW-1185">Reference proteome</keyword>